<comment type="caution">
    <text evidence="5">The sequence shown here is derived from an EMBL/GenBank/DDBJ whole genome shotgun (WGS) entry which is preliminary data.</text>
</comment>
<keyword evidence="3" id="KW-0479">Metal-binding</keyword>
<evidence type="ECO:0000313" key="6">
    <source>
        <dbReference type="Proteomes" id="UP000746471"/>
    </source>
</evidence>
<keyword evidence="4" id="KW-0862">Zinc</keyword>
<keyword evidence="6" id="KW-1185">Reference proteome</keyword>
<sequence>MEKLIITAALCGAGTTKAQTPYVPITPDEIAEDVVRVAKAGAAIAHIHVRDDAGKNTMSTERFVTVVEKVEAALEKEQLDVVLNLTTSGSAFSDEMRLAHLPVLKPEMCSFDPGSMNWANSYVFLNSPKFLETLGTLTQTLAVKPEIEIFDGGMIQNVNYYVRKGDLKPPLHYQFVLGVSGGMPGNVESLAYLLPKLQPNSTWSITGIGKSHLPMLLAGLAEGCNGLRVGLEDNIFLEKGVLATNAQLVTRAVKIAKLAGREIATAEEARQILGLRRRPNKTKDCIYET</sequence>
<organism evidence="5 6">
    <name type="scientific">Fusibacter paucivorans</name>
    <dbReference type="NCBI Taxonomy" id="76009"/>
    <lineage>
        <taxon>Bacteria</taxon>
        <taxon>Bacillati</taxon>
        <taxon>Bacillota</taxon>
        <taxon>Clostridia</taxon>
        <taxon>Eubacteriales</taxon>
        <taxon>Eubacteriales Family XII. Incertae Sedis</taxon>
        <taxon>Fusibacter</taxon>
    </lineage>
</organism>
<dbReference type="Gene3D" id="3.20.20.70">
    <property type="entry name" value="Aldolase class I"/>
    <property type="match status" value="1"/>
</dbReference>
<gene>
    <name evidence="5" type="ORF">KHM83_01140</name>
</gene>
<proteinExistence type="predicted"/>
<evidence type="ECO:0000256" key="3">
    <source>
        <dbReference type="ARBA" id="ARBA00022723"/>
    </source>
</evidence>
<evidence type="ECO:0000256" key="2">
    <source>
        <dbReference type="ARBA" id="ARBA00022679"/>
    </source>
</evidence>
<dbReference type="EMBL" id="JAHBCL010000001">
    <property type="protein sequence ID" value="MBS7525274.1"/>
    <property type="molecule type" value="Genomic_DNA"/>
</dbReference>
<accession>A0ABS5PLK2</accession>
<dbReference type="PANTHER" id="PTHR37418">
    <property type="entry name" value="3-KETO-5-AMINOHEXANOATE CLEAVAGE ENZYME-RELATED"/>
    <property type="match status" value="1"/>
</dbReference>
<name>A0ABS5PLK2_9FIRM</name>
<evidence type="ECO:0000313" key="5">
    <source>
        <dbReference type="EMBL" id="MBS7525274.1"/>
    </source>
</evidence>
<evidence type="ECO:0000256" key="1">
    <source>
        <dbReference type="ARBA" id="ARBA00001947"/>
    </source>
</evidence>
<dbReference type="RefSeq" id="WP_213235056.1">
    <property type="nucleotide sequence ID" value="NZ_JAHBCL010000001.1"/>
</dbReference>
<dbReference type="InterPro" id="IPR013785">
    <property type="entry name" value="Aldolase_TIM"/>
</dbReference>
<keyword evidence="2" id="KW-0808">Transferase</keyword>
<protein>
    <submittedName>
        <fullName evidence="5">3-keto-5-aminohexanoate cleavage protein</fullName>
    </submittedName>
</protein>
<dbReference type="Pfam" id="PF05853">
    <property type="entry name" value="BKACE"/>
    <property type="match status" value="1"/>
</dbReference>
<dbReference type="PANTHER" id="PTHR37418:SF2">
    <property type="entry name" value="3-KETO-5-AMINOHEXANOATE CLEAVAGE ENZYME"/>
    <property type="match status" value="1"/>
</dbReference>
<dbReference type="InterPro" id="IPR008567">
    <property type="entry name" value="BKACE"/>
</dbReference>
<comment type="cofactor">
    <cofactor evidence="1">
        <name>Zn(2+)</name>
        <dbReference type="ChEBI" id="CHEBI:29105"/>
    </cofactor>
</comment>
<dbReference type="Proteomes" id="UP000746471">
    <property type="component" value="Unassembled WGS sequence"/>
</dbReference>
<reference evidence="5 6" key="1">
    <citation type="submission" date="2021-05" db="EMBL/GenBank/DDBJ databases">
        <title>Fusibacter ferrireducens sp. nov., an anaerobic, sulfur- and Fe-reducing bacterium isolated from the mangrove sediment.</title>
        <authorList>
            <person name="Qiu D."/>
        </authorList>
    </citation>
    <scope>NUCLEOTIDE SEQUENCE [LARGE SCALE GENOMIC DNA]</scope>
    <source>
        <strain evidence="5 6">DSM 12116</strain>
    </source>
</reference>
<evidence type="ECO:0000256" key="4">
    <source>
        <dbReference type="ARBA" id="ARBA00022833"/>
    </source>
</evidence>